<evidence type="ECO:0000313" key="1">
    <source>
        <dbReference type="EMBL" id="QXB47655.1"/>
    </source>
</evidence>
<evidence type="ECO:0008006" key="3">
    <source>
        <dbReference type="Google" id="ProtNLM"/>
    </source>
</evidence>
<dbReference type="EMBL" id="CP077365">
    <property type="protein sequence ID" value="QXB47655.1"/>
    <property type="molecule type" value="Genomic_DNA"/>
</dbReference>
<accession>A0ABX8L7B3</accession>
<protein>
    <recommendedName>
        <fullName evidence="3">DNA transfer protein p32</fullName>
    </recommendedName>
</protein>
<proteinExistence type="predicted"/>
<dbReference type="Proteomes" id="UP000683517">
    <property type="component" value="Chromosome"/>
</dbReference>
<dbReference type="InterPro" id="IPR057916">
    <property type="entry name" value="P22_gp7"/>
</dbReference>
<dbReference type="Pfam" id="PF25688">
    <property type="entry name" value="P22_gp7"/>
    <property type="match status" value="1"/>
</dbReference>
<sequence length="215" mass="21575">MPVGAAIAGGAGILGSYLGSKEQSKAAGKAADAQVQAAQLGVDETRRQFDALQALMQPFVNAGTGALSGQQGLLGLNGADKQQAAIDAINNSQAMQTYMQQGENAILQNASATGGLRGGNTQSALSQFRPQLLNQLINQQYSNLGGLTALGQNAAAGVGNAGMQTAGNISNLLQQSGAAQAGNYLAQGRNNANMYSGLAGAIGNIAGMYQGKGGF</sequence>
<evidence type="ECO:0000313" key="2">
    <source>
        <dbReference type="Proteomes" id="UP000683517"/>
    </source>
</evidence>
<name>A0ABX8L7B3_9GAMM</name>
<gene>
    <name evidence="1" type="ORF">I6L30_06550</name>
</gene>
<keyword evidence="2" id="KW-1185">Reference proteome</keyword>
<dbReference type="RefSeq" id="WP_216985565.1">
    <property type="nucleotide sequence ID" value="NZ_CP077365.1"/>
</dbReference>
<organism evidence="1 2">
    <name type="scientific">Acinetobacter seifertii</name>
    <dbReference type="NCBI Taxonomy" id="1530123"/>
    <lineage>
        <taxon>Bacteria</taxon>
        <taxon>Pseudomonadati</taxon>
        <taxon>Pseudomonadota</taxon>
        <taxon>Gammaproteobacteria</taxon>
        <taxon>Moraxellales</taxon>
        <taxon>Moraxellaceae</taxon>
        <taxon>Acinetobacter</taxon>
        <taxon>Acinetobacter calcoaceticus/baumannii complex</taxon>
    </lineage>
</organism>
<reference evidence="1 2" key="1">
    <citation type="submission" date="2021-06" db="EMBL/GenBank/DDBJ databases">
        <title>FDA dAtabase for Regulatory Grade micrObial Sequences (FDA-ARGOS): Supporting development and validation of Infectious Disease Dx tests.</title>
        <authorList>
            <person name="Sproer C."/>
            <person name="Gronow S."/>
            <person name="Severitt S."/>
            <person name="Schroder I."/>
            <person name="Tallon L."/>
            <person name="Sadzewicz L."/>
            <person name="Zhao X."/>
            <person name="Boylan J."/>
            <person name="Ott S."/>
            <person name="Bowen H."/>
            <person name="Vavikolanu K."/>
            <person name="Mehta A."/>
            <person name="Aluvathingal J."/>
            <person name="Nadendla S."/>
            <person name="Lowell S."/>
            <person name="Myers T."/>
            <person name="Yan Y."/>
        </authorList>
    </citation>
    <scope>NUCLEOTIDE SEQUENCE [LARGE SCALE GENOMIC DNA]</scope>
    <source>
        <strain evidence="1 2">FDAARGOS 1400</strain>
    </source>
</reference>